<evidence type="ECO:0000313" key="3">
    <source>
        <dbReference type="EMBL" id="KAI7843756.1"/>
    </source>
</evidence>
<dbReference type="Gene3D" id="1.20.1530.20">
    <property type="match status" value="1"/>
</dbReference>
<dbReference type="GO" id="GO:0009941">
    <property type="term" value="C:chloroplast envelope"/>
    <property type="evidence" value="ECO:0007669"/>
    <property type="project" value="TreeGrafter"/>
</dbReference>
<comment type="caution">
    <text evidence="3">The sequence shown here is derived from an EMBL/GenBank/DDBJ whole genome shotgun (WGS) entry which is preliminary data.</text>
</comment>
<feature type="transmembrane region" description="Helical" evidence="2">
    <location>
        <begin position="338"/>
        <end position="360"/>
    </location>
</feature>
<dbReference type="PANTHER" id="PTHR18640">
    <property type="entry name" value="SOLUTE CARRIER FAMILY 10 MEMBER 7"/>
    <property type="match status" value="1"/>
</dbReference>
<accession>A0AAD5H4P2</accession>
<reference evidence="3" key="1">
    <citation type="submission" date="2020-11" db="EMBL/GenBank/DDBJ databases">
        <title>Chlorella ohadii genome sequencing and assembly.</title>
        <authorList>
            <person name="Murik O."/>
            <person name="Treves H."/>
            <person name="Kedem I."/>
            <person name="Shotland Y."/>
            <person name="Kaplan A."/>
        </authorList>
    </citation>
    <scope>NUCLEOTIDE SEQUENCE</scope>
    <source>
        <strain evidence="3">1</strain>
    </source>
</reference>
<dbReference type="AlphaFoldDB" id="A0AAD5H4P2"/>
<protein>
    <submittedName>
        <fullName evidence="3">Uncharacterized protein</fullName>
    </submittedName>
</protein>
<sequence>MAAIKAGLSIRPRGALQQCTPEKHPTSRPTDVFVLDFDGVIIDSEREVSSSAYDAAAQLWPQLFGGLPDAERQRVMAGMRATRPRLVKGFEAMVMARLILEDGSNVQRILSDWDAVLPATLAAWGEADERLAAAFEAHRAALMSGAAQRWQELNPLVHGRVYEGVGEALRECPYPFYIASSKAAHRLVSLLRSQLGLELDEQSPRLFASLIPPNERKIAALRTVMERPVAEGATLHFVDDRYETLHAVAEQAPDLLQRWKLYLADWGYNTAEERAAAARLPGVRLLSRPQFVELLRWGVIFGDIHLISTINIIIVFLISGLVLKTEDLKQAITHWKGIVYGFLAILAVTPCLGFALRALPLTPPEFAIGLTIFAAVPTTLGVGEALVRASKGNAALALLLLVGTNSLGIATMPPWLKLLLHPVQGLTSVSVKPLSLFYKLLATVLAPALIGKAARELLPPVRRFATKYKVQLGMFNTLNLACIIWQTLSGAQDVLVHQRFINIFIVICAAIIMHALYLVLNFGATIWLVRLPLKEAIAASIMSSQKSAPVAVTVISYLTPSTTQQGLLAVPCVIGQLAQIFMGAAFAPHLARIVTRREKLAALAAAEVPDPEAEARADAAAAAAEAGAACGKEAAGGSAQECEGGGCTAASGDGGGESDGDSCKVKGEDGGSAGPSETAGAGSDVETAPAR</sequence>
<dbReference type="SUPFAM" id="SSF56784">
    <property type="entry name" value="HAD-like"/>
    <property type="match status" value="1"/>
</dbReference>
<feature type="transmembrane region" description="Helical" evidence="2">
    <location>
        <begin position="500"/>
        <end position="529"/>
    </location>
</feature>
<evidence type="ECO:0000256" key="1">
    <source>
        <dbReference type="SAM" id="MobiDB-lite"/>
    </source>
</evidence>
<dbReference type="Proteomes" id="UP001205105">
    <property type="component" value="Unassembled WGS sequence"/>
</dbReference>
<keyword evidence="2" id="KW-1133">Transmembrane helix</keyword>
<dbReference type="InterPro" id="IPR036412">
    <property type="entry name" value="HAD-like_sf"/>
</dbReference>
<proteinExistence type="predicted"/>
<feature type="compositionally biased region" description="Gly residues" evidence="1">
    <location>
        <begin position="643"/>
        <end position="657"/>
    </location>
</feature>
<feature type="transmembrane region" description="Helical" evidence="2">
    <location>
        <begin position="470"/>
        <end position="488"/>
    </location>
</feature>
<dbReference type="EMBL" id="JADXDR010000036">
    <property type="protein sequence ID" value="KAI7843756.1"/>
    <property type="molecule type" value="Genomic_DNA"/>
</dbReference>
<evidence type="ECO:0000313" key="4">
    <source>
        <dbReference type="Proteomes" id="UP001205105"/>
    </source>
</evidence>
<dbReference type="InterPro" id="IPR016833">
    <property type="entry name" value="Put_Na-Bile_cotransptr"/>
</dbReference>
<organism evidence="3 4">
    <name type="scientific">Chlorella ohadii</name>
    <dbReference type="NCBI Taxonomy" id="2649997"/>
    <lineage>
        <taxon>Eukaryota</taxon>
        <taxon>Viridiplantae</taxon>
        <taxon>Chlorophyta</taxon>
        <taxon>core chlorophytes</taxon>
        <taxon>Trebouxiophyceae</taxon>
        <taxon>Chlorellales</taxon>
        <taxon>Chlorellaceae</taxon>
        <taxon>Chlorella clade</taxon>
        <taxon>Chlorella</taxon>
    </lineage>
</organism>
<name>A0AAD5H4P2_9CHLO</name>
<evidence type="ECO:0000256" key="2">
    <source>
        <dbReference type="SAM" id="Phobius"/>
    </source>
</evidence>
<keyword evidence="4" id="KW-1185">Reference proteome</keyword>
<keyword evidence="2" id="KW-0812">Transmembrane</keyword>
<feature type="transmembrane region" description="Helical" evidence="2">
    <location>
        <begin position="366"/>
        <end position="387"/>
    </location>
</feature>
<feature type="transmembrane region" description="Helical" evidence="2">
    <location>
        <begin position="394"/>
        <end position="416"/>
    </location>
</feature>
<feature type="transmembrane region" description="Helical" evidence="2">
    <location>
        <begin position="294"/>
        <end position="318"/>
    </location>
</feature>
<feature type="transmembrane region" description="Helical" evidence="2">
    <location>
        <begin position="436"/>
        <end position="458"/>
    </location>
</feature>
<dbReference type="Pfam" id="PF13593">
    <property type="entry name" value="SBF_like"/>
    <property type="match status" value="1"/>
</dbReference>
<keyword evidence="2" id="KW-0472">Membrane</keyword>
<feature type="region of interest" description="Disordered" evidence="1">
    <location>
        <begin position="635"/>
        <end position="691"/>
    </location>
</feature>
<dbReference type="InterPro" id="IPR038770">
    <property type="entry name" value="Na+/solute_symporter_sf"/>
</dbReference>
<dbReference type="PANTHER" id="PTHR18640:SF14">
    <property type="entry name" value="SODIUM BILE ACID SYMPORTER FAMILY"/>
    <property type="match status" value="1"/>
</dbReference>
<gene>
    <name evidence="3" type="ORF">COHA_002654</name>
</gene>